<evidence type="ECO:0000313" key="2">
    <source>
        <dbReference type="EMBL" id="RUS96017.1"/>
    </source>
</evidence>
<gene>
    <name evidence="2" type="ORF">DSM107003_26790</name>
</gene>
<evidence type="ECO:0008006" key="4">
    <source>
        <dbReference type="Google" id="ProtNLM"/>
    </source>
</evidence>
<protein>
    <recommendedName>
        <fullName evidence="4">Conjugal transfer protein TrbI</fullName>
    </recommendedName>
</protein>
<keyword evidence="3" id="KW-1185">Reference proteome</keyword>
<sequence>MSRLHRWKSSTAALMAIAITTGAATPLFTFEPVQAQGFNLNQSRTTTIPARVTFPVTYEKEKVIVTPGETSPLTLRIRNDIIDSNRNVLIPANTEVVGQLEPVNLYNNYPSSNNNNKGVRFVARELVFSSGRRLQINANSQTISQTERISKGSDTGQILTDAAIGAGAATVISLLTGNKKIEVLEPIAGGAAGALASVLLRKKSVDVFVLRPEDDLSITLQSNLLIPRN</sequence>
<comment type="caution">
    <text evidence="2">The sequence shown here is derived from an EMBL/GenBank/DDBJ whole genome shotgun (WGS) entry which is preliminary data.</text>
</comment>
<reference evidence="2 3" key="1">
    <citation type="journal article" date="2019" name="Genome Biol. Evol.">
        <title>Day and night: Metabolic profiles and evolutionary relationships of six axenic non-marine cyanobacteria.</title>
        <authorList>
            <person name="Will S.E."/>
            <person name="Henke P."/>
            <person name="Boedeker C."/>
            <person name="Huang S."/>
            <person name="Brinkmann H."/>
            <person name="Rohde M."/>
            <person name="Jarek M."/>
            <person name="Friedl T."/>
            <person name="Seufert S."/>
            <person name="Schumacher M."/>
            <person name="Overmann J."/>
            <person name="Neumann-Schaal M."/>
            <person name="Petersen J."/>
        </authorList>
    </citation>
    <scope>NUCLEOTIDE SEQUENCE [LARGE SCALE GENOMIC DNA]</scope>
    <source>
        <strain evidence="2 3">SAG 1403-4b</strain>
    </source>
</reference>
<dbReference type="Proteomes" id="UP000276103">
    <property type="component" value="Unassembled WGS sequence"/>
</dbReference>
<dbReference type="RefSeq" id="WP_127054613.1">
    <property type="nucleotide sequence ID" value="NZ_RSCM01000008.1"/>
</dbReference>
<dbReference type="OrthoDB" id="9767597at2"/>
<keyword evidence="1" id="KW-0732">Signal</keyword>
<organism evidence="2 3">
    <name type="scientific">Trichormus variabilis SAG 1403-4b</name>
    <dbReference type="NCBI Taxonomy" id="447716"/>
    <lineage>
        <taxon>Bacteria</taxon>
        <taxon>Bacillati</taxon>
        <taxon>Cyanobacteriota</taxon>
        <taxon>Cyanophyceae</taxon>
        <taxon>Nostocales</taxon>
        <taxon>Nostocaceae</taxon>
        <taxon>Trichormus</taxon>
    </lineage>
</organism>
<accession>A0A433UQB0</accession>
<name>A0A433UQB0_ANAVA</name>
<feature type="chain" id="PRO_5019496651" description="Conjugal transfer protein TrbI" evidence="1">
    <location>
        <begin position="24"/>
        <end position="229"/>
    </location>
</feature>
<dbReference type="AlphaFoldDB" id="A0A433UQB0"/>
<evidence type="ECO:0000313" key="3">
    <source>
        <dbReference type="Proteomes" id="UP000276103"/>
    </source>
</evidence>
<proteinExistence type="predicted"/>
<feature type="signal peptide" evidence="1">
    <location>
        <begin position="1"/>
        <end position="23"/>
    </location>
</feature>
<dbReference type="EMBL" id="RSCM01000008">
    <property type="protein sequence ID" value="RUS96017.1"/>
    <property type="molecule type" value="Genomic_DNA"/>
</dbReference>
<evidence type="ECO:0000256" key="1">
    <source>
        <dbReference type="SAM" id="SignalP"/>
    </source>
</evidence>